<evidence type="ECO:0000313" key="8">
    <source>
        <dbReference type="EMBL" id="KSA01299.1"/>
    </source>
</evidence>
<comment type="similarity">
    <text evidence="2">Belongs to the VPS37 family.</text>
</comment>
<dbReference type="Pfam" id="PF07200">
    <property type="entry name" value="Mod_r"/>
    <property type="match status" value="1"/>
</dbReference>
<reference evidence="8 9" key="1">
    <citation type="submission" date="2015-11" db="EMBL/GenBank/DDBJ databases">
        <title>The genome of Debaryomyces fabryi.</title>
        <authorList>
            <person name="Tafer H."/>
            <person name="Lopandic K."/>
        </authorList>
    </citation>
    <scope>NUCLEOTIDE SEQUENCE [LARGE SCALE GENOMIC DNA]</scope>
    <source>
        <strain evidence="8 9">CBS 789</strain>
    </source>
</reference>
<evidence type="ECO:0000256" key="2">
    <source>
        <dbReference type="ARBA" id="ARBA00007617"/>
    </source>
</evidence>
<dbReference type="PROSITE" id="PS51314">
    <property type="entry name" value="VPS37_C"/>
    <property type="match status" value="1"/>
</dbReference>
<dbReference type="Proteomes" id="UP000054251">
    <property type="component" value="Unassembled WGS sequence"/>
</dbReference>
<evidence type="ECO:0000313" key="9">
    <source>
        <dbReference type="Proteomes" id="UP000054251"/>
    </source>
</evidence>
<name>A0A0V1PYM4_9ASCO</name>
<keyword evidence="4" id="KW-0967">Endosome</keyword>
<sequence length="185" mass="21745">MEQIQPLTLETLEPFPLPKYLDSLPISIIEQFTQLHSLVLGYIKQLPAYQKLNKTVLEALNWQITKLNEISGILKSYNATGAQIKEQIAKLNSLYSEFINLETYQYQLLSSNFNQEFLKNKFHKVIVDNDQESKKLVKEFKGNSTEVFENLLNNLIKDFRSSRKSYHLRKEKLNRWNEERVSGFI</sequence>
<proteinExistence type="inferred from homology"/>
<comment type="subcellular location">
    <subcellularLocation>
        <location evidence="1">Endosome</location>
    </subcellularLocation>
</comment>
<dbReference type="GO" id="GO:0043162">
    <property type="term" value="P:ubiquitin-dependent protein catabolic process via the multivesicular body sorting pathway"/>
    <property type="evidence" value="ECO:0007669"/>
    <property type="project" value="UniProtKB-ARBA"/>
</dbReference>
<dbReference type="RefSeq" id="XP_015467401.1">
    <property type="nucleotide sequence ID" value="XM_015611760.1"/>
</dbReference>
<feature type="domain" description="VPS37 C-terminal" evidence="7">
    <location>
        <begin position="96"/>
        <end position="185"/>
    </location>
</feature>
<evidence type="ECO:0000256" key="6">
    <source>
        <dbReference type="PROSITE-ProRule" id="PRU00646"/>
    </source>
</evidence>
<dbReference type="SUPFAM" id="SSF140111">
    <property type="entry name" value="Endosomal sorting complex assembly domain"/>
    <property type="match status" value="1"/>
</dbReference>
<dbReference type="InterPro" id="IPR009851">
    <property type="entry name" value="Mod_r"/>
</dbReference>
<accession>A0A0V1PYM4</accession>
<evidence type="ECO:0000256" key="3">
    <source>
        <dbReference type="ARBA" id="ARBA00022448"/>
    </source>
</evidence>
<keyword evidence="3 6" id="KW-0813">Transport</keyword>
<dbReference type="InterPro" id="IPR037202">
    <property type="entry name" value="ESCRT_assembly_dom"/>
</dbReference>
<dbReference type="OrthoDB" id="10260857at2759"/>
<keyword evidence="5 6" id="KW-0653">Protein transport</keyword>
<dbReference type="EMBL" id="LMYN01000057">
    <property type="protein sequence ID" value="KSA01299.1"/>
    <property type="molecule type" value="Genomic_DNA"/>
</dbReference>
<dbReference type="GO" id="GO:0006886">
    <property type="term" value="P:intracellular protein transport"/>
    <property type="evidence" value="ECO:0007669"/>
    <property type="project" value="UniProtKB-ARBA"/>
</dbReference>
<dbReference type="GO" id="GO:0000813">
    <property type="term" value="C:ESCRT I complex"/>
    <property type="evidence" value="ECO:0007669"/>
    <property type="project" value="UniProtKB-ARBA"/>
</dbReference>
<evidence type="ECO:0000259" key="7">
    <source>
        <dbReference type="PROSITE" id="PS51314"/>
    </source>
</evidence>
<protein>
    <recommendedName>
        <fullName evidence="7">VPS37 C-terminal domain-containing protein</fullName>
    </recommendedName>
</protein>
<gene>
    <name evidence="8" type="ORF">AC631_02931</name>
</gene>
<dbReference type="AlphaFoldDB" id="A0A0V1PYM4"/>
<dbReference type="GeneID" id="26839940"/>
<evidence type="ECO:0000256" key="5">
    <source>
        <dbReference type="ARBA" id="ARBA00022927"/>
    </source>
</evidence>
<organism evidence="8 9">
    <name type="scientific">Debaryomyces fabryi</name>
    <dbReference type="NCBI Taxonomy" id="58627"/>
    <lineage>
        <taxon>Eukaryota</taxon>
        <taxon>Fungi</taxon>
        <taxon>Dikarya</taxon>
        <taxon>Ascomycota</taxon>
        <taxon>Saccharomycotina</taxon>
        <taxon>Pichiomycetes</taxon>
        <taxon>Debaryomycetaceae</taxon>
        <taxon>Debaryomyces</taxon>
    </lineage>
</organism>
<comment type="caution">
    <text evidence="8">The sequence shown here is derived from an EMBL/GenBank/DDBJ whole genome shotgun (WGS) entry which is preliminary data.</text>
</comment>
<dbReference type="Gene3D" id="1.10.287.660">
    <property type="entry name" value="Helix hairpin bin"/>
    <property type="match status" value="1"/>
</dbReference>
<evidence type="ECO:0000256" key="4">
    <source>
        <dbReference type="ARBA" id="ARBA00022753"/>
    </source>
</evidence>
<dbReference type="GO" id="GO:0072666">
    <property type="term" value="P:establishment of protein localization to vacuole"/>
    <property type="evidence" value="ECO:0007669"/>
    <property type="project" value="UniProtKB-ARBA"/>
</dbReference>
<evidence type="ECO:0000256" key="1">
    <source>
        <dbReference type="ARBA" id="ARBA00004177"/>
    </source>
</evidence>
<dbReference type="InterPro" id="IPR029012">
    <property type="entry name" value="Helix_hairpin_bin_sf"/>
</dbReference>
<keyword evidence="9" id="KW-1185">Reference proteome</keyword>